<gene>
    <name evidence="1" type="ORF">GCM10007071_34730</name>
</gene>
<dbReference type="RefSeq" id="WP_227712578.1">
    <property type="nucleotide sequence ID" value="NZ_BMXV01000009.1"/>
</dbReference>
<protein>
    <recommendedName>
        <fullName evidence="3">Secretin</fullName>
    </recommendedName>
</protein>
<name>A0ABQ3B9D0_9GAMM</name>
<evidence type="ECO:0000313" key="1">
    <source>
        <dbReference type="EMBL" id="GGY84451.1"/>
    </source>
</evidence>
<proteinExistence type="predicted"/>
<reference evidence="2" key="1">
    <citation type="journal article" date="2019" name="Int. J. Syst. Evol. Microbiol.">
        <title>The Global Catalogue of Microorganisms (GCM) 10K type strain sequencing project: providing services to taxonomists for standard genome sequencing and annotation.</title>
        <authorList>
            <consortium name="The Broad Institute Genomics Platform"/>
            <consortium name="The Broad Institute Genome Sequencing Center for Infectious Disease"/>
            <person name="Wu L."/>
            <person name="Ma J."/>
        </authorList>
    </citation>
    <scope>NUCLEOTIDE SEQUENCE [LARGE SCALE GENOMIC DNA]</scope>
    <source>
        <strain evidence="2">KCTC 22280</strain>
    </source>
</reference>
<evidence type="ECO:0008006" key="3">
    <source>
        <dbReference type="Google" id="ProtNLM"/>
    </source>
</evidence>
<organism evidence="1 2">
    <name type="scientific">Marinobacter zhanjiangensis</name>
    <dbReference type="NCBI Taxonomy" id="578215"/>
    <lineage>
        <taxon>Bacteria</taxon>
        <taxon>Pseudomonadati</taxon>
        <taxon>Pseudomonadota</taxon>
        <taxon>Gammaproteobacteria</taxon>
        <taxon>Pseudomonadales</taxon>
        <taxon>Marinobacteraceae</taxon>
        <taxon>Marinobacter</taxon>
    </lineage>
</organism>
<comment type="caution">
    <text evidence="1">The sequence shown here is derived from an EMBL/GenBank/DDBJ whole genome shotgun (WGS) entry which is preliminary data.</text>
</comment>
<dbReference type="Proteomes" id="UP000601597">
    <property type="component" value="Unassembled WGS sequence"/>
</dbReference>
<sequence>MASAPVRVLVLLLTILPALALAVPENRTFTLDNRPAREVADQLRSLYPESELTMAAQGSRLVTRAEPKVLDEISQLIQTMDVAPVQLRITIRSGGQVQGKRQGGGVSTGHGKVVTIQGQSRTTSTRSNQERNLVVQDGQSAHISSGQVRTLPVAIRGGRNPAAIYQQVDIRSGFIVTPQRISDQQIQLSITAFENVPDSGMEGYETDAVVTQRRVAPGEWVEVGSTETSQQSQQSGITYQVGGNRQDNQRFTVKVDIL</sequence>
<keyword evidence="2" id="KW-1185">Reference proteome</keyword>
<accession>A0ABQ3B9D0</accession>
<evidence type="ECO:0000313" key="2">
    <source>
        <dbReference type="Proteomes" id="UP000601597"/>
    </source>
</evidence>
<dbReference type="EMBL" id="BMXV01000009">
    <property type="protein sequence ID" value="GGY84451.1"/>
    <property type="molecule type" value="Genomic_DNA"/>
</dbReference>